<feature type="domain" description="Bacterial sugar transferase" evidence="3">
    <location>
        <begin position="62"/>
        <end position="248"/>
    </location>
</feature>
<comment type="similarity">
    <text evidence="1">Belongs to the bacterial sugar transferase family.</text>
</comment>
<evidence type="ECO:0000313" key="4">
    <source>
        <dbReference type="EMBL" id="GET40387.1"/>
    </source>
</evidence>
<evidence type="ECO:0000313" key="5">
    <source>
        <dbReference type="Proteomes" id="UP001050975"/>
    </source>
</evidence>
<evidence type="ECO:0000259" key="3">
    <source>
        <dbReference type="Pfam" id="PF02397"/>
    </source>
</evidence>
<dbReference type="Proteomes" id="UP001050975">
    <property type="component" value="Unassembled WGS sequence"/>
</dbReference>
<keyword evidence="2" id="KW-1133">Transmembrane helix</keyword>
<evidence type="ECO:0000256" key="2">
    <source>
        <dbReference type="SAM" id="Phobius"/>
    </source>
</evidence>
<dbReference type="RefSeq" id="WP_226586224.1">
    <property type="nucleotide sequence ID" value="NZ_BLAY01000089.1"/>
</dbReference>
<sequence>MGEQLWLYWQEKKDKPQKLTASAMITSDLPTTSRIQPTLVPQRRRVCSARKDIHPSVKSTTKRLIDIAGAVVGLGIAALVAVPVAIANQFNSPGPILYSQIRVGLNGRTFRIWKFRSMIVGADKLKHLISNQAKGHIFKNENDPRITKIGRFLRRTSLDELPQFWNVLKGDMSLVGTRPPTVDEVMKYEPHHWERLRVKPGITGEWQANGRSSVKDFEDIVKMDLDYQDKWSIAYDIHLILKTIPVVLNKSGAC</sequence>
<keyword evidence="5" id="KW-1185">Reference proteome</keyword>
<protein>
    <submittedName>
        <fullName evidence="4">Undecaprenyl-phosphate galactose phosphotransferase</fullName>
    </submittedName>
</protein>
<evidence type="ECO:0000256" key="1">
    <source>
        <dbReference type="ARBA" id="ARBA00006464"/>
    </source>
</evidence>
<dbReference type="GO" id="GO:0016780">
    <property type="term" value="F:phosphotransferase activity, for other substituted phosphate groups"/>
    <property type="evidence" value="ECO:0007669"/>
    <property type="project" value="TreeGrafter"/>
</dbReference>
<keyword evidence="2" id="KW-0812">Transmembrane</keyword>
<dbReference type="PANTHER" id="PTHR30576">
    <property type="entry name" value="COLANIC BIOSYNTHESIS UDP-GLUCOSE LIPID CARRIER TRANSFERASE"/>
    <property type="match status" value="1"/>
</dbReference>
<proteinExistence type="inferred from homology"/>
<accession>A0AAV3XIZ3</accession>
<keyword evidence="2" id="KW-0472">Membrane</keyword>
<feature type="transmembrane region" description="Helical" evidence="2">
    <location>
        <begin position="64"/>
        <end position="86"/>
    </location>
</feature>
<gene>
    <name evidence="4" type="ORF">MiSe_51960</name>
</gene>
<dbReference type="EMBL" id="BLAY01000089">
    <property type="protein sequence ID" value="GET40387.1"/>
    <property type="molecule type" value="Genomic_DNA"/>
</dbReference>
<name>A0AAV3XIZ3_9CYAN</name>
<comment type="caution">
    <text evidence="4">The sequence shown here is derived from an EMBL/GenBank/DDBJ whole genome shotgun (WGS) entry which is preliminary data.</text>
</comment>
<organism evidence="4 5">
    <name type="scientific">Microseira wollei NIES-4236</name>
    <dbReference type="NCBI Taxonomy" id="2530354"/>
    <lineage>
        <taxon>Bacteria</taxon>
        <taxon>Bacillati</taxon>
        <taxon>Cyanobacteriota</taxon>
        <taxon>Cyanophyceae</taxon>
        <taxon>Oscillatoriophycideae</taxon>
        <taxon>Aerosakkonematales</taxon>
        <taxon>Aerosakkonemataceae</taxon>
        <taxon>Microseira</taxon>
    </lineage>
</organism>
<dbReference type="InterPro" id="IPR003362">
    <property type="entry name" value="Bact_transf"/>
</dbReference>
<dbReference type="AlphaFoldDB" id="A0AAV3XIZ3"/>
<dbReference type="PANTHER" id="PTHR30576:SF10">
    <property type="entry name" value="SLL5057 PROTEIN"/>
    <property type="match status" value="1"/>
</dbReference>
<reference evidence="4" key="1">
    <citation type="submission" date="2019-10" db="EMBL/GenBank/DDBJ databases">
        <title>Draft genome sequece of Microseira wollei NIES-4236.</title>
        <authorList>
            <person name="Yamaguchi H."/>
            <person name="Suzuki S."/>
            <person name="Kawachi M."/>
        </authorList>
    </citation>
    <scope>NUCLEOTIDE SEQUENCE</scope>
    <source>
        <strain evidence="4">NIES-4236</strain>
    </source>
</reference>
<dbReference type="Pfam" id="PF02397">
    <property type="entry name" value="Bac_transf"/>
    <property type="match status" value="1"/>
</dbReference>